<evidence type="ECO:0000256" key="2">
    <source>
        <dbReference type="SAM" id="Phobius"/>
    </source>
</evidence>
<reference evidence="3 4" key="1">
    <citation type="submission" date="2024-01" db="EMBL/GenBank/DDBJ databases">
        <title>A draft genome for the cacao thread blight pathogen Marasmiellus scandens.</title>
        <authorList>
            <person name="Baruah I.K."/>
            <person name="Leung J."/>
            <person name="Bukari Y."/>
            <person name="Amoako-Attah I."/>
            <person name="Meinhardt L.W."/>
            <person name="Bailey B.A."/>
            <person name="Cohen S.P."/>
        </authorList>
    </citation>
    <scope>NUCLEOTIDE SEQUENCE [LARGE SCALE GENOMIC DNA]</scope>
    <source>
        <strain evidence="3 4">GH-19</strain>
    </source>
</reference>
<dbReference type="Proteomes" id="UP001498398">
    <property type="component" value="Unassembled WGS sequence"/>
</dbReference>
<evidence type="ECO:0000313" key="3">
    <source>
        <dbReference type="EMBL" id="KAK7443456.1"/>
    </source>
</evidence>
<gene>
    <name evidence="3" type="ORF">VKT23_015629</name>
</gene>
<keyword evidence="4" id="KW-1185">Reference proteome</keyword>
<comment type="caution">
    <text evidence="3">The sequence shown here is derived from an EMBL/GenBank/DDBJ whole genome shotgun (WGS) entry which is preliminary data.</text>
</comment>
<proteinExistence type="predicted"/>
<name>A0ABR1IWU7_9AGAR</name>
<keyword evidence="2" id="KW-0812">Transmembrane</keyword>
<keyword evidence="2" id="KW-0472">Membrane</keyword>
<keyword evidence="1" id="KW-0175">Coiled coil</keyword>
<evidence type="ECO:0000313" key="4">
    <source>
        <dbReference type="Proteomes" id="UP001498398"/>
    </source>
</evidence>
<dbReference type="EMBL" id="JBANRG010000054">
    <property type="protein sequence ID" value="KAK7443456.1"/>
    <property type="molecule type" value="Genomic_DNA"/>
</dbReference>
<keyword evidence="2" id="KW-1133">Transmembrane helix</keyword>
<accession>A0ABR1IWU7</accession>
<feature type="coiled-coil region" evidence="1">
    <location>
        <begin position="42"/>
        <end position="69"/>
    </location>
</feature>
<protein>
    <submittedName>
        <fullName evidence="3">Uncharacterized protein</fullName>
    </submittedName>
</protein>
<sequence>MSSRLQGLKQTFRKLSLSFDGSPPWVLRPALEGLGFKILEELDLEESQRREEERQRRKEERRRRGVRQRQFMVWLWKLLQRMISSLATLCTSLGQFLVQNSRSLMLSFLLFSLLLMLLGWFLVLGLFIITFVHLLLVIFPSATDRVALEGRLSSSLGDPRAMTVFACQMYGHRCSPEIPFINSWY</sequence>
<feature type="transmembrane region" description="Helical" evidence="2">
    <location>
        <begin position="106"/>
        <end position="139"/>
    </location>
</feature>
<organism evidence="3 4">
    <name type="scientific">Marasmiellus scandens</name>
    <dbReference type="NCBI Taxonomy" id="2682957"/>
    <lineage>
        <taxon>Eukaryota</taxon>
        <taxon>Fungi</taxon>
        <taxon>Dikarya</taxon>
        <taxon>Basidiomycota</taxon>
        <taxon>Agaricomycotina</taxon>
        <taxon>Agaricomycetes</taxon>
        <taxon>Agaricomycetidae</taxon>
        <taxon>Agaricales</taxon>
        <taxon>Marasmiineae</taxon>
        <taxon>Omphalotaceae</taxon>
        <taxon>Marasmiellus</taxon>
    </lineage>
</organism>
<evidence type="ECO:0000256" key="1">
    <source>
        <dbReference type="SAM" id="Coils"/>
    </source>
</evidence>
<feature type="transmembrane region" description="Helical" evidence="2">
    <location>
        <begin position="71"/>
        <end position="94"/>
    </location>
</feature>